<dbReference type="AlphaFoldDB" id="A0A5B9DAX5"/>
<gene>
    <name evidence="1" type="ORF">DSAG12_02133</name>
</gene>
<proteinExistence type="predicted"/>
<dbReference type="EMBL" id="CP042905">
    <property type="protein sequence ID" value="QEE16303.1"/>
    <property type="molecule type" value="Genomic_DNA"/>
</dbReference>
<reference evidence="1" key="1">
    <citation type="journal article" date="2020" name="Nature">
        <title>Isolation of an archaeon at the prokaryote-eukaryote interface.</title>
        <authorList>
            <person name="Imachi H."/>
            <person name="Nobu M.K."/>
            <person name="Nakahara N."/>
            <person name="Morono Y."/>
            <person name="Ogawara M."/>
            <person name="Takaki Y."/>
            <person name="Takano Y."/>
            <person name="Uematsu K."/>
            <person name="Ikuta T."/>
            <person name="Ito M."/>
            <person name="Matsui Y."/>
            <person name="Miyazaki M."/>
            <person name="Murata K."/>
            <person name="Saito Y."/>
            <person name="Sakai S."/>
            <person name="Song C."/>
            <person name="Tasumi E."/>
            <person name="Yamanaka Y."/>
            <person name="Yamaguchi T."/>
            <person name="Kamagata Y."/>
            <person name="Tamaki H."/>
            <person name="Takai K."/>
        </authorList>
    </citation>
    <scope>NUCLEOTIDE SEQUENCE [LARGE SCALE GENOMIC DNA]</scope>
    <source>
        <strain evidence="1">MK-D1</strain>
    </source>
</reference>
<organism evidence="1">
    <name type="scientific">Promethearchaeum syntrophicum</name>
    <dbReference type="NCBI Taxonomy" id="2594042"/>
    <lineage>
        <taxon>Archaea</taxon>
        <taxon>Promethearchaeati</taxon>
        <taxon>Promethearchaeota</taxon>
        <taxon>Promethearchaeia</taxon>
        <taxon>Promethearchaeales</taxon>
        <taxon>Promethearchaeaceae</taxon>
        <taxon>Promethearchaeum</taxon>
    </lineage>
</organism>
<protein>
    <submittedName>
        <fullName evidence="1">Uncharacterized protein</fullName>
    </submittedName>
</protein>
<accession>A0A5B9DAX5</accession>
<evidence type="ECO:0000313" key="1">
    <source>
        <dbReference type="EMBL" id="QEE16303.1"/>
    </source>
</evidence>
<name>A0A5B9DAX5_9ARCH</name>
<sequence length="35" mass="4182">MYRRRISVPFADPLELGNNRYDTGKNREHTFSNLI</sequence>